<comment type="caution">
    <text evidence="2">The sequence shown here is derived from an EMBL/GenBank/DDBJ whole genome shotgun (WGS) entry which is preliminary data.</text>
</comment>
<feature type="transmembrane region" description="Helical" evidence="1">
    <location>
        <begin position="173"/>
        <end position="193"/>
    </location>
</feature>
<dbReference type="Proteomes" id="UP001143347">
    <property type="component" value="Unassembled WGS sequence"/>
</dbReference>
<protein>
    <submittedName>
        <fullName evidence="2">ABC transporter permease</fullName>
    </submittedName>
</protein>
<feature type="transmembrane region" description="Helical" evidence="1">
    <location>
        <begin position="96"/>
        <end position="124"/>
    </location>
</feature>
<evidence type="ECO:0000313" key="2">
    <source>
        <dbReference type="EMBL" id="MCX2965646.1"/>
    </source>
</evidence>
<feature type="transmembrane region" description="Helical" evidence="1">
    <location>
        <begin position="144"/>
        <end position="166"/>
    </location>
</feature>
<accession>A0A9X3D690</accession>
<dbReference type="RefSeq" id="WP_266062723.1">
    <property type="nucleotide sequence ID" value="NZ_JAPKFM010000018.1"/>
</dbReference>
<organism evidence="2 3">
    <name type="scientific">Gordonia aquimaris</name>
    <dbReference type="NCBI Taxonomy" id="2984863"/>
    <lineage>
        <taxon>Bacteria</taxon>
        <taxon>Bacillati</taxon>
        <taxon>Actinomycetota</taxon>
        <taxon>Actinomycetes</taxon>
        <taxon>Mycobacteriales</taxon>
        <taxon>Gordoniaceae</taxon>
        <taxon>Gordonia</taxon>
    </lineage>
</organism>
<feature type="transmembrane region" description="Helical" evidence="1">
    <location>
        <begin position="20"/>
        <end position="39"/>
    </location>
</feature>
<dbReference type="EMBL" id="JAPKFM010000018">
    <property type="protein sequence ID" value="MCX2965646.1"/>
    <property type="molecule type" value="Genomic_DNA"/>
</dbReference>
<keyword evidence="3" id="KW-1185">Reference proteome</keyword>
<name>A0A9X3D690_9ACTN</name>
<dbReference type="AlphaFoldDB" id="A0A9X3D690"/>
<keyword evidence="1" id="KW-0472">Membrane</keyword>
<feature type="transmembrane region" description="Helical" evidence="1">
    <location>
        <begin position="51"/>
        <end position="75"/>
    </location>
</feature>
<reference evidence="2" key="1">
    <citation type="submission" date="2022-10" db="EMBL/GenBank/DDBJ databases">
        <title>WGS of marine actinomycetes from Thailand.</title>
        <authorList>
            <person name="Thawai C."/>
        </authorList>
    </citation>
    <scope>NUCLEOTIDE SEQUENCE</scope>
    <source>
        <strain evidence="2">SW21</strain>
    </source>
</reference>
<feature type="transmembrane region" description="Helical" evidence="1">
    <location>
        <begin position="227"/>
        <end position="245"/>
    </location>
</feature>
<gene>
    <name evidence="2" type="ORF">OSB52_16285</name>
</gene>
<keyword evidence="1" id="KW-0812">Transmembrane</keyword>
<evidence type="ECO:0000256" key="1">
    <source>
        <dbReference type="SAM" id="Phobius"/>
    </source>
</evidence>
<sequence>MITAMDAERIKLTSTRSPYWCVAIVAVLTIGLALVTGATTSGPLASTPGEAAWTALIGLNSFGVLVLMIMAVLAVTSEYRFGTIRTTFQAVPRRPVVLIAKAAVFGLLALLVSVLLAIVGVALARVVGGTTVGIEFGDSVVIRQIWGTAVLAALYVVIGLGVGAIVRHTAGAIVIVLIWNLALESILTILPKIGDHIAPFLPFANGSRFLNGDLAGTDYHWNVYGSLFYFAVFAAVIFALGIVVTDRRDA</sequence>
<evidence type="ECO:0000313" key="3">
    <source>
        <dbReference type="Proteomes" id="UP001143347"/>
    </source>
</evidence>
<keyword evidence="1" id="KW-1133">Transmembrane helix</keyword>
<proteinExistence type="predicted"/>